<evidence type="ECO:0000313" key="4">
    <source>
        <dbReference type="Ensembl" id="ENSPFOP00000012933.2"/>
    </source>
</evidence>
<dbReference type="OMA" id="SYCRENC"/>
<dbReference type="PROSITE" id="PS00615">
    <property type="entry name" value="C_TYPE_LECTIN_1"/>
    <property type="match status" value="1"/>
</dbReference>
<feature type="signal peptide" evidence="2">
    <location>
        <begin position="1"/>
        <end position="27"/>
    </location>
</feature>
<feature type="domain" description="C-type lectin" evidence="3">
    <location>
        <begin position="245"/>
        <end position="323"/>
    </location>
</feature>
<evidence type="ECO:0000259" key="3">
    <source>
        <dbReference type="PROSITE" id="PS50041"/>
    </source>
</evidence>
<dbReference type="InterPro" id="IPR018378">
    <property type="entry name" value="C-type_lectin_CS"/>
</dbReference>
<feature type="domain" description="C-type lectin" evidence="3">
    <location>
        <begin position="138"/>
        <end position="248"/>
    </location>
</feature>
<evidence type="ECO:0000256" key="1">
    <source>
        <dbReference type="ARBA" id="ARBA00023157"/>
    </source>
</evidence>
<dbReference type="PANTHER" id="PTHR45784">
    <property type="entry name" value="C-TYPE LECTIN DOMAIN FAMILY 20 MEMBER A-RELATED"/>
    <property type="match status" value="1"/>
</dbReference>
<evidence type="ECO:0000313" key="5">
    <source>
        <dbReference type="Proteomes" id="UP000028760"/>
    </source>
</evidence>
<keyword evidence="1" id="KW-1015">Disulfide bond</keyword>
<feature type="domain" description="C-type lectin" evidence="3">
    <location>
        <begin position="19"/>
        <end position="133"/>
    </location>
</feature>
<reference evidence="5" key="1">
    <citation type="submission" date="2013-10" db="EMBL/GenBank/DDBJ databases">
        <authorList>
            <person name="Schartl M."/>
            <person name="Warren W."/>
        </authorList>
    </citation>
    <scope>NUCLEOTIDE SEQUENCE [LARGE SCALE GENOMIC DNA]</scope>
    <source>
        <strain evidence="5">female</strain>
    </source>
</reference>
<dbReference type="PROSITE" id="PS50041">
    <property type="entry name" value="C_TYPE_LECTIN_2"/>
    <property type="match status" value="3"/>
</dbReference>
<dbReference type="Pfam" id="PF00059">
    <property type="entry name" value="Lectin_C"/>
    <property type="match status" value="3"/>
</dbReference>
<dbReference type="EMBL" id="AYCK01013221">
    <property type="status" value="NOT_ANNOTATED_CDS"/>
    <property type="molecule type" value="Genomic_DNA"/>
</dbReference>
<name>A0A087Y4I0_POEFO</name>
<dbReference type="PANTHER" id="PTHR45784:SF3">
    <property type="entry name" value="C-TYPE LECTIN DOMAIN FAMILY 4 MEMBER K-LIKE-RELATED"/>
    <property type="match status" value="1"/>
</dbReference>
<reference evidence="4" key="3">
    <citation type="submission" date="2025-09" db="UniProtKB">
        <authorList>
            <consortium name="Ensembl"/>
        </authorList>
    </citation>
    <scope>IDENTIFICATION</scope>
</reference>
<dbReference type="InterPro" id="IPR016187">
    <property type="entry name" value="CTDL_fold"/>
</dbReference>
<keyword evidence="2" id="KW-0732">Signal</keyword>
<dbReference type="STRING" id="48698.ENSPFOP00000012933"/>
<dbReference type="eggNOG" id="ENOG502S72K">
    <property type="taxonomic scope" value="Eukaryota"/>
</dbReference>
<accession>A0A087Y4I0</accession>
<sequence>NSKCFILFHVRLCSLCLCVYQYQYVLFQTPKTWTDAQSYCRETCVDLATMEDMNEMEMALQSVGDDYSDAVWIGLHKGSDPKWHWSLADKDFYKDGEKHYLIWSSLGDNNCGLYGSGKLSTISCVYAKYAVCFDSSEQGAAQYILTPKPMTWTAARDFCRQNYTDLVSLRNDAEYKTVQEVANGKSVYVGLFRDPWVWSDLTDSSLRYWRESQEINALSSEYCVAMLKNESGKWGDRDCTEMQPFLCKCSILIIIQTPKTWTDAQSYCRETCIDLATIEDMNEMEMALQSVGSDYSDAVWIGLHRGKELKWHWSLADKYFYED</sequence>
<dbReference type="Proteomes" id="UP000028760">
    <property type="component" value="Unassembled WGS sequence"/>
</dbReference>
<proteinExistence type="predicted"/>
<dbReference type="InterPro" id="IPR016186">
    <property type="entry name" value="C-type_lectin-like/link_sf"/>
</dbReference>
<dbReference type="AlphaFoldDB" id="A0A087Y4I0"/>
<dbReference type="SMART" id="SM00034">
    <property type="entry name" value="CLECT"/>
    <property type="match status" value="2"/>
</dbReference>
<reference evidence="4" key="2">
    <citation type="submission" date="2025-08" db="UniProtKB">
        <authorList>
            <consortium name="Ensembl"/>
        </authorList>
    </citation>
    <scope>IDENTIFICATION</scope>
</reference>
<dbReference type="InterPro" id="IPR001304">
    <property type="entry name" value="C-type_lectin-like"/>
</dbReference>
<feature type="chain" id="PRO_5001833972" description="C-type lectin domain-containing protein" evidence="2">
    <location>
        <begin position="28"/>
        <end position="323"/>
    </location>
</feature>
<dbReference type="GeneTree" id="ENSGT01100000263473"/>
<evidence type="ECO:0000256" key="2">
    <source>
        <dbReference type="SAM" id="SignalP"/>
    </source>
</evidence>
<protein>
    <recommendedName>
        <fullName evidence="3">C-type lectin domain-containing protein</fullName>
    </recommendedName>
</protein>
<dbReference type="Ensembl" id="ENSPFOT00000012951.2">
    <property type="protein sequence ID" value="ENSPFOP00000012933.2"/>
    <property type="gene ID" value="ENSPFOG00000012914.2"/>
</dbReference>
<dbReference type="Gene3D" id="3.10.100.10">
    <property type="entry name" value="Mannose-Binding Protein A, subunit A"/>
    <property type="match status" value="3"/>
</dbReference>
<keyword evidence="5" id="KW-1185">Reference proteome</keyword>
<organism evidence="4 5">
    <name type="scientific">Poecilia formosa</name>
    <name type="common">Amazon molly</name>
    <name type="synonym">Limia formosa</name>
    <dbReference type="NCBI Taxonomy" id="48698"/>
    <lineage>
        <taxon>Eukaryota</taxon>
        <taxon>Metazoa</taxon>
        <taxon>Chordata</taxon>
        <taxon>Craniata</taxon>
        <taxon>Vertebrata</taxon>
        <taxon>Euteleostomi</taxon>
        <taxon>Actinopterygii</taxon>
        <taxon>Neopterygii</taxon>
        <taxon>Teleostei</taxon>
        <taxon>Neoteleostei</taxon>
        <taxon>Acanthomorphata</taxon>
        <taxon>Ovalentaria</taxon>
        <taxon>Atherinomorphae</taxon>
        <taxon>Cyprinodontiformes</taxon>
        <taxon>Poeciliidae</taxon>
        <taxon>Poeciliinae</taxon>
        <taxon>Poecilia</taxon>
    </lineage>
</organism>
<dbReference type="SUPFAM" id="SSF56436">
    <property type="entry name" value="C-type lectin-like"/>
    <property type="match status" value="3"/>
</dbReference>